<dbReference type="InterPro" id="IPR010508">
    <property type="entry name" value="NBEA-like_DUF1088"/>
</dbReference>
<accession>A0A815YC75</accession>
<evidence type="ECO:0000259" key="1">
    <source>
        <dbReference type="Pfam" id="PF06469"/>
    </source>
</evidence>
<sequence length="290" mass="32855">MPNRGILRQCLRLTMTTAVRHCMECQNDLDENIENLHAIFTKNPQSVLQGINIQRLRAFIYRDVVRQNRNEAGKKRCHYRGSIMDGTIDTASVNGLSSIKNSTETTTCDDRTDIGNETDKADLQSTNRKSVDLNSVGTVTSQYASIPIIDPTTIDQCRMSKSKLPDYPKTNFDRNEPSVMNIIEKLERTLPNIARFLRYIFTKFSHILTKKLIGSHGQELLPSDLHALKETASVVELIIKHVGLTFIELVHEGCLLAHISKDLVVKVANKADFILNRMRAEDIRKASEFE</sequence>
<reference evidence="3" key="1">
    <citation type="submission" date="2021-02" db="EMBL/GenBank/DDBJ databases">
        <authorList>
            <person name="Nowell W R."/>
        </authorList>
    </citation>
    <scope>NUCLEOTIDE SEQUENCE</scope>
</reference>
<evidence type="ECO:0000313" key="3">
    <source>
        <dbReference type="EMBL" id="CAF1568804.1"/>
    </source>
</evidence>
<dbReference type="Proteomes" id="UP000663870">
    <property type="component" value="Unassembled WGS sequence"/>
</dbReference>
<gene>
    <name evidence="3" type="ORF">JXQ802_LOCUS45003</name>
    <name evidence="2" type="ORF">PYM288_LOCUS29514</name>
</gene>
<evidence type="ECO:0000313" key="2">
    <source>
        <dbReference type="EMBL" id="CAF1293286.1"/>
    </source>
</evidence>
<dbReference type="AlphaFoldDB" id="A0A815YC75"/>
<dbReference type="Proteomes" id="UP000663854">
    <property type="component" value="Unassembled WGS sequence"/>
</dbReference>
<feature type="domain" description="DUF1088" evidence="1">
    <location>
        <begin position="252"/>
        <end position="290"/>
    </location>
</feature>
<proteinExistence type="predicted"/>
<comment type="caution">
    <text evidence="3">The sequence shown here is derived from an EMBL/GenBank/DDBJ whole genome shotgun (WGS) entry which is preliminary data.</text>
</comment>
<protein>
    <recommendedName>
        <fullName evidence="1">DUF1088 domain-containing protein</fullName>
    </recommendedName>
</protein>
<organism evidence="3 4">
    <name type="scientific">Rotaria sordida</name>
    <dbReference type="NCBI Taxonomy" id="392033"/>
    <lineage>
        <taxon>Eukaryota</taxon>
        <taxon>Metazoa</taxon>
        <taxon>Spiralia</taxon>
        <taxon>Gnathifera</taxon>
        <taxon>Rotifera</taxon>
        <taxon>Eurotatoria</taxon>
        <taxon>Bdelloidea</taxon>
        <taxon>Philodinida</taxon>
        <taxon>Philodinidae</taxon>
        <taxon>Rotaria</taxon>
    </lineage>
</organism>
<keyword evidence="4" id="KW-1185">Reference proteome</keyword>
<dbReference type="Pfam" id="PF06469">
    <property type="entry name" value="DUF1088"/>
    <property type="match status" value="1"/>
</dbReference>
<name>A0A815YC75_9BILA</name>
<evidence type="ECO:0000313" key="4">
    <source>
        <dbReference type="Proteomes" id="UP000663870"/>
    </source>
</evidence>
<dbReference type="EMBL" id="CAJNOH010002437">
    <property type="protein sequence ID" value="CAF1293286.1"/>
    <property type="molecule type" value="Genomic_DNA"/>
</dbReference>
<dbReference type="EMBL" id="CAJNOL010003612">
    <property type="protein sequence ID" value="CAF1568804.1"/>
    <property type="molecule type" value="Genomic_DNA"/>
</dbReference>